<evidence type="ECO:0000256" key="9">
    <source>
        <dbReference type="ARBA" id="ARBA00023310"/>
    </source>
</evidence>
<keyword evidence="10" id="KW-1003">Cell membrane</keyword>
<evidence type="ECO:0000256" key="11">
    <source>
        <dbReference type="SAM" id="MobiDB-lite"/>
    </source>
</evidence>
<dbReference type="GeneID" id="93757351"/>
<dbReference type="GO" id="GO:0046933">
    <property type="term" value="F:proton-transporting ATP synthase activity, rotational mechanism"/>
    <property type="evidence" value="ECO:0007669"/>
    <property type="project" value="UniProtKB-UniRule"/>
</dbReference>
<organism evidence="12 13">
    <name type="scientific">Schaalia odontolytica</name>
    <dbReference type="NCBI Taxonomy" id="1660"/>
    <lineage>
        <taxon>Bacteria</taxon>
        <taxon>Bacillati</taxon>
        <taxon>Actinomycetota</taxon>
        <taxon>Actinomycetes</taxon>
        <taxon>Actinomycetales</taxon>
        <taxon>Actinomycetaceae</taxon>
        <taxon>Schaalia</taxon>
    </lineage>
</organism>
<keyword evidence="7 10" id="KW-0472">Membrane</keyword>
<dbReference type="OrthoDB" id="9812769at2"/>
<dbReference type="NCBIfam" id="NF004145">
    <property type="entry name" value="PRK05621.1-2"/>
    <property type="match status" value="1"/>
</dbReference>
<dbReference type="InterPro" id="IPR035968">
    <property type="entry name" value="ATP_synth_F1_ATPase_gsu"/>
</dbReference>
<accession>A0A2X0TY65</accession>
<keyword evidence="9 10" id="KW-0066">ATP synthesis</keyword>
<dbReference type="PRINTS" id="PR00126">
    <property type="entry name" value="ATPASEGAMMA"/>
</dbReference>
<keyword evidence="13" id="KW-1185">Reference proteome</keyword>
<evidence type="ECO:0000256" key="8">
    <source>
        <dbReference type="ARBA" id="ARBA00023196"/>
    </source>
</evidence>
<evidence type="ECO:0000313" key="12">
    <source>
        <dbReference type="EMBL" id="SPT54864.1"/>
    </source>
</evidence>
<evidence type="ECO:0000256" key="7">
    <source>
        <dbReference type="ARBA" id="ARBA00023136"/>
    </source>
</evidence>
<feature type="compositionally biased region" description="Basic and acidic residues" evidence="11">
    <location>
        <begin position="205"/>
        <end position="215"/>
    </location>
</feature>
<feature type="region of interest" description="Disordered" evidence="11">
    <location>
        <begin position="202"/>
        <end position="222"/>
    </location>
</feature>
<dbReference type="SUPFAM" id="SSF52943">
    <property type="entry name" value="ATP synthase (F1-ATPase), gamma subunit"/>
    <property type="match status" value="1"/>
</dbReference>
<evidence type="ECO:0000256" key="1">
    <source>
        <dbReference type="ARBA" id="ARBA00003456"/>
    </source>
</evidence>
<evidence type="ECO:0000256" key="2">
    <source>
        <dbReference type="ARBA" id="ARBA00004170"/>
    </source>
</evidence>
<evidence type="ECO:0000256" key="5">
    <source>
        <dbReference type="ARBA" id="ARBA00022781"/>
    </source>
</evidence>
<dbReference type="PANTHER" id="PTHR11693">
    <property type="entry name" value="ATP SYNTHASE GAMMA CHAIN"/>
    <property type="match status" value="1"/>
</dbReference>
<gene>
    <name evidence="10 12" type="primary">atpG</name>
    <name evidence="12" type="ORF">NCTC9935_00413</name>
</gene>
<dbReference type="EMBL" id="UAPR01000001">
    <property type="protein sequence ID" value="SPT54864.1"/>
    <property type="molecule type" value="Genomic_DNA"/>
</dbReference>
<dbReference type="InterPro" id="IPR000131">
    <property type="entry name" value="ATP_synth_F1_gsu"/>
</dbReference>
<sequence length="309" mass="33931">MGGQQRIYKQRIASTTTLAKVFRAMEMIAASRIGAARRAATEAGPYEKALTQAVAAVAVHTDLDHPLTEEREDTSRVAVLVVASDRGMAGAYSATILRESEKLIADLREHGYQPVLYTFGRRASAYFRFRGVAIEREWEGESDSPSPETAREMATILLERFLDPDPDTGVGALHLVYTRFKTVMSQVPEVRQMLPLTVVDAPESDSERATERGFADDPSSAQPEYEFIPSAEAVLDTLLPMYVQARIHNVLLQSAASELASRQRAMHTATDNANELITKYTRLANSARQAEITQEITEIVGGADALNAS</sequence>
<evidence type="ECO:0000256" key="6">
    <source>
        <dbReference type="ARBA" id="ARBA00023065"/>
    </source>
</evidence>
<dbReference type="PANTHER" id="PTHR11693:SF22">
    <property type="entry name" value="ATP SYNTHASE SUBUNIT GAMMA, MITOCHONDRIAL"/>
    <property type="match status" value="1"/>
</dbReference>
<dbReference type="NCBIfam" id="TIGR01146">
    <property type="entry name" value="ATPsyn_F1gamma"/>
    <property type="match status" value="1"/>
</dbReference>
<dbReference type="Gene3D" id="1.10.287.80">
    <property type="entry name" value="ATP synthase, gamma subunit, helix hairpin domain"/>
    <property type="match status" value="1"/>
</dbReference>
<name>A0A2X0TY65_9ACTO</name>
<dbReference type="Proteomes" id="UP000250192">
    <property type="component" value="Unassembled WGS sequence"/>
</dbReference>
<dbReference type="GO" id="GO:0005886">
    <property type="term" value="C:plasma membrane"/>
    <property type="evidence" value="ECO:0007669"/>
    <property type="project" value="UniProtKB-SubCell"/>
</dbReference>
<dbReference type="STRING" id="1660.APY09_06645"/>
<dbReference type="RefSeq" id="WP_111822987.1">
    <property type="nucleotide sequence ID" value="NZ_CBDERX010000063.1"/>
</dbReference>
<dbReference type="GO" id="GO:0005524">
    <property type="term" value="F:ATP binding"/>
    <property type="evidence" value="ECO:0007669"/>
    <property type="project" value="UniProtKB-UniRule"/>
</dbReference>
<evidence type="ECO:0000313" key="13">
    <source>
        <dbReference type="Proteomes" id="UP000250192"/>
    </source>
</evidence>
<protein>
    <recommendedName>
        <fullName evidence="10">ATP synthase gamma chain</fullName>
    </recommendedName>
    <alternativeName>
        <fullName evidence="10">ATP synthase F1 sector gamma subunit</fullName>
    </alternativeName>
    <alternativeName>
        <fullName evidence="10">F-ATPase gamma subunit</fullName>
    </alternativeName>
</protein>
<comment type="subunit">
    <text evidence="10">F-type ATPases have 2 components, CF(1) - the catalytic core - and CF(0) - the membrane proton channel. CF(1) has five subunits: alpha(3), beta(3), gamma(1), delta(1), epsilon(1). CF(0) has three main subunits: a, b and c.</text>
</comment>
<dbReference type="AlphaFoldDB" id="A0A2X0TY65"/>
<keyword evidence="6 10" id="KW-0406">Ion transport</keyword>
<comment type="subcellular location">
    <subcellularLocation>
        <location evidence="10">Cell membrane</location>
        <topology evidence="10">Peripheral membrane protein</topology>
    </subcellularLocation>
    <subcellularLocation>
        <location evidence="2">Membrane</location>
        <topology evidence="2">Peripheral membrane protein</topology>
    </subcellularLocation>
</comment>
<dbReference type="GO" id="GO:0045259">
    <property type="term" value="C:proton-transporting ATP synthase complex"/>
    <property type="evidence" value="ECO:0007669"/>
    <property type="project" value="UniProtKB-KW"/>
</dbReference>
<dbReference type="CDD" id="cd12151">
    <property type="entry name" value="F1-ATPase_gamma"/>
    <property type="match status" value="1"/>
</dbReference>
<dbReference type="Gene3D" id="3.40.1380.10">
    <property type="match status" value="1"/>
</dbReference>
<dbReference type="HAMAP" id="MF_00815">
    <property type="entry name" value="ATP_synth_gamma_bact"/>
    <property type="match status" value="1"/>
</dbReference>
<evidence type="ECO:0000256" key="10">
    <source>
        <dbReference type="HAMAP-Rule" id="MF_00815"/>
    </source>
</evidence>
<evidence type="ECO:0000256" key="3">
    <source>
        <dbReference type="ARBA" id="ARBA00007681"/>
    </source>
</evidence>
<dbReference type="GO" id="GO:0042777">
    <property type="term" value="P:proton motive force-driven plasma membrane ATP synthesis"/>
    <property type="evidence" value="ECO:0007669"/>
    <property type="project" value="UniProtKB-UniRule"/>
</dbReference>
<evidence type="ECO:0000256" key="4">
    <source>
        <dbReference type="ARBA" id="ARBA00022448"/>
    </source>
</evidence>
<proteinExistence type="inferred from homology"/>
<dbReference type="PROSITE" id="PS00153">
    <property type="entry name" value="ATPASE_GAMMA"/>
    <property type="match status" value="1"/>
</dbReference>
<comment type="function">
    <text evidence="1 10">Produces ATP from ADP in the presence of a proton gradient across the membrane. The gamma chain is believed to be important in regulating ATPase activity and the flow of protons through the CF(0) complex.</text>
</comment>
<dbReference type="Pfam" id="PF00231">
    <property type="entry name" value="ATP-synt"/>
    <property type="match status" value="1"/>
</dbReference>
<reference evidence="12 13" key="1">
    <citation type="submission" date="2018-06" db="EMBL/GenBank/DDBJ databases">
        <authorList>
            <consortium name="Pathogen Informatics"/>
            <person name="Doyle S."/>
        </authorList>
    </citation>
    <scope>NUCLEOTIDE SEQUENCE [LARGE SCALE GENOMIC DNA]</scope>
    <source>
        <strain evidence="12 13">NCTC9935</strain>
    </source>
</reference>
<comment type="similarity">
    <text evidence="3 10">Belongs to the ATPase gamma chain family.</text>
</comment>
<keyword evidence="5 10" id="KW-0375">Hydrogen ion transport</keyword>
<dbReference type="InterPro" id="IPR023632">
    <property type="entry name" value="ATP_synth_F1_gsu_CS"/>
</dbReference>
<keyword evidence="8 10" id="KW-0139">CF(1)</keyword>
<keyword evidence="4 10" id="KW-0813">Transport</keyword>